<dbReference type="EMBL" id="CZDF01000126">
    <property type="protein sequence ID" value="CUR30382.1"/>
    <property type="molecule type" value="Genomic_DNA"/>
</dbReference>
<protein>
    <submittedName>
        <fullName evidence="1">Uncharacterized protein</fullName>
    </submittedName>
</protein>
<dbReference type="InterPro" id="IPR027417">
    <property type="entry name" value="P-loop_NTPase"/>
</dbReference>
<reference evidence="2" key="1">
    <citation type="submission" date="2015-10" db="EMBL/GenBank/DDBJ databases">
        <authorList>
            <person name="Regsiter A."/>
            <person name="william w."/>
        </authorList>
    </citation>
    <scope>NUCLEOTIDE SEQUENCE [LARGE SCALE GENOMIC DNA]</scope>
</reference>
<dbReference type="SUPFAM" id="SSF52540">
    <property type="entry name" value="P-loop containing nucleoside triphosphate hydrolases"/>
    <property type="match status" value="1"/>
</dbReference>
<organism evidence="1 2">
    <name type="scientific">Planktothrix tepida PCC 9214</name>
    <dbReference type="NCBI Taxonomy" id="671072"/>
    <lineage>
        <taxon>Bacteria</taxon>
        <taxon>Bacillati</taxon>
        <taxon>Cyanobacteriota</taxon>
        <taxon>Cyanophyceae</taxon>
        <taxon>Oscillatoriophycideae</taxon>
        <taxon>Oscillatoriales</taxon>
        <taxon>Microcoleaceae</taxon>
        <taxon>Planktothrix</taxon>
    </lineage>
</organism>
<sequence>MAEKSSNFSYQVGGSLPVNSPTYIYRQADEQFYQGLKAGEFCYVLNSRQMGKSSLRVRTMQRLQAENIVCAAIDLTAIGTSDITPEEWYAGLIDSIVSSLNLYDHFDLDEWWTKNQRLSNVRRWNKFIESVLLSAIGQKIVIFIDEIDSILRLNFNVDDFFASIRACYNKRAEQPDFNRLTFALLGVATPNDLINSQYHSTPFNIGQAIELTGFQFEEAKPLALGFIEKSPNPEIVLQEVLNWTGGQPFLTQKVCQLVRLSEEIIPEGEEKEWVEKLVRSRIIENWEAQDEPEHLRTIRDRLLWGSKHSEKLLELYSQILTSEFNLYKETKEYLELRLTGIVIKSKEKVAICNYIYLEIFNLSWLENLGIIKKQESLPTIYQKVFKISQADLFKNLSNSEMIQTINNSKLLKNITFNPVTLPNHIEMGVQKFQKAYVNQDINLLNSLISKHFSGSLCGAISKSTLIDFYKNFFIYFSPECNLRLRIDKIYILDESELFFRLIISFVLKADNRDGKWLFNQFDSGDCYIEFGFEPANKQWEILRLDKVYWQSQEFITDGNWFNPNLHL</sequence>
<dbReference type="Gene3D" id="3.40.50.300">
    <property type="entry name" value="P-loop containing nucleotide triphosphate hydrolases"/>
    <property type="match status" value="1"/>
</dbReference>
<evidence type="ECO:0000313" key="1">
    <source>
        <dbReference type="EMBL" id="CUR30382.1"/>
    </source>
</evidence>
<name>A0A1J1LDZ3_9CYAN</name>
<dbReference type="RefSeq" id="WP_072717395.1">
    <property type="nucleotide sequence ID" value="NZ_LN889778.1"/>
</dbReference>
<dbReference type="Proteomes" id="UP000184315">
    <property type="component" value="Unassembled WGS sequence"/>
</dbReference>
<keyword evidence="2" id="KW-1185">Reference proteome</keyword>
<dbReference type="OrthoDB" id="434800at2"/>
<accession>A0A1J1LDZ3</accession>
<dbReference type="Pfam" id="PF14516">
    <property type="entry name" value="AAA_35"/>
    <property type="match status" value="1"/>
</dbReference>
<gene>
    <name evidence="1" type="ORF">PL9214230009</name>
</gene>
<dbReference type="STRING" id="671072.PL9214230009"/>
<evidence type="ECO:0000313" key="2">
    <source>
        <dbReference type="Proteomes" id="UP000184315"/>
    </source>
</evidence>
<dbReference type="AlphaFoldDB" id="A0A1J1LDZ3"/>
<proteinExistence type="predicted"/>